<proteinExistence type="predicted"/>
<reference evidence="2 3" key="1">
    <citation type="submission" date="2019-03" db="EMBL/GenBank/DDBJ databases">
        <title>Draft genome of Massilia hortus sp. nov., a novel bacterial species of the Oxalobacteraceae family.</title>
        <authorList>
            <person name="Peta V."/>
            <person name="Raths R."/>
            <person name="Bucking H."/>
        </authorList>
    </citation>
    <scope>NUCLEOTIDE SEQUENCE [LARGE SCALE GENOMIC DNA]</scope>
    <source>
        <strain evidence="2 3">ONC3</strain>
    </source>
</reference>
<gene>
    <name evidence="2" type="ORF">E4O92_04375</name>
</gene>
<dbReference type="EMBL" id="SPUM01000029">
    <property type="protein sequence ID" value="TFW34168.1"/>
    <property type="molecule type" value="Genomic_DNA"/>
</dbReference>
<sequence>MPVLTPTLLNTERLALRWPEERDRDAIFAIYSDPAVVRYWSNEAWSTLAQADEWIASRRAGNADGSGVCLVVTLAGSGELIGTLSLYHFFEQSRRCDIGYAFGSRHWGKGYAYESLHVLLEYGFRHLDLNRIEADIDPGNAPSGRVLERLGFRKEGYMPERWIVHGETADTVFYGLLKSYWDTKPS</sequence>
<dbReference type="InterPro" id="IPR000182">
    <property type="entry name" value="GNAT_dom"/>
</dbReference>
<feature type="domain" description="N-acetyltransferase" evidence="1">
    <location>
        <begin position="14"/>
        <end position="170"/>
    </location>
</feature>
<dbReference type="PROSITE" id="PS51186">
    <property type="entry name" value="GNAT"/>
    <property type="match status" value="1"/>
</dbReference>
<dbReference type="InterPro" id="IPR016181">
    <property type="entry name" value="Acyl_CoA_acyltransferase"/>
</dbReference>
<organism evidence="2 3">
    <name type="scientific">Massilia horti</name>
    <dbReference type="NCBI Taxonomy" id="2562153"/>
    <lineage>
        <taxon>Bacteria</taxon>
        <taxon>Pseudomonadati</taxon>
        <taxon>Pseudomonadota</taxon>
        <taxon>Betaproteobacteria</taxon>
        <taxon>Burkholderiales</taxon>
        <taxon>Oxalobacteraceae</taxon>
        <taxon>Telluria group</taxon>
        <taxon>Massilia</taxon>
    </lineage>
</organism>
<evidence type="ECO:0000313" key="3">
    <source>
        <dbReference type="Proteomes" id="UP000297258"/>
    </source>
</evidence>
<dbReference type="Pfam" id="PF13302">
    <property type="entry name" value="Acetyltransf_3"/>
    <property type="match status" value="1"/>
</dbReference>
<dbReference type="SUPFAM" id="SSF55729">
    <property type="entry name" value="Acyl-CoA N-acyltransferases (Nat)"/>
    <property type="match status" value="1"/>
</dbReference>
<keyword evidence="2" id="KW-0808">Transferase</keyword>
<name>A0A4Y9T6Z0_9BURK</name>
<dbReference type="RefSeq" id="WP_135188530.1">
    <property type="nucleotide sequence ID" value="NZ_SPUM01000029.1"/>
</dbReference>
<dbReference type="InterPro" id="IPR051531">
    <property type="entry name" value="N-acetyltransferase"/>
</dbReference>
<dbReference type="GO" id="GO:0016747">
    <property type="term" value="F:acyltransferase activity, transferring groups other than amino-acyl groups"/>
    <property type="evidence" value="ECO:0007669"/>
    <property type="project" value="InterPro"/>
</dbReference>
<dbReference type="Gene3D" id="3.40.630.30">
    <property type="match status" value="1"/>
</dbReference>
<evidence type="ECO:0000313" key="2">
    <source>
        <dbReference type="EMBL" id="TFW34168.1"/>
    </source>
</evidence>
<dbReference type="Proteomes" id="UP000297258">
    <property type="component" value="Unassembled WGS sequence"/>
</dbReference>
<dbReference type="OrthoDB" id="9801656at2"/>
<accession>A0A4Y9T6Z0</accession>
<comment type="caution">
    <text evidence="2">The sequence shown here is derived from an EMBL/GenBank/DDBJ whole genome shotgun (WGS) entry which is preliminary data.</text>
</comment>
<protein>
    <submittedName>
        <fullName evidence="2">N-acetyltransferase</fullName>
    </submittedName>
</protein>
<dbReference type="PANTHER" id="PTHR43792">
    <property type="entry name" value="GNAT FAMILY, PUTATIVE (AFU_ORTHOLOGUE AFUA_3G00765)-RELATED-RELATED"/>
    <property type="match status" value="1"/>
</dbReference>
<keyword evidence="3" id="KW-1185">Reference proteome</keyword>
<evidence type="ECO:0000259" key="1">
    <source>
        <dbReference type="PROSITE" id="PS51186"/>
    </source>
</evidence>
<dbReference type="AlphaFoldDB" id="A0A4Y9T6Z0"/>